<feature type="transmembrane region" description="Helical" evidence="1">
    <location>
        <begin position="99"/>
        <end position="119"/>
    </location>
</feature>
<feature type="transmembrane region" description="Helical" evidence="1">
    <location>
        <begin position="33"/>
        <end position="56"/>
    </location>
</feature>
<dbReference type="AlphaFoldDB" id="A0A0N0XBM4"/>
<name>A0A0N0XBM4_PSESX</name>
<reference evidence="2 3" key="2">
    <citation type="submission" date="2015-10" db="EMBL/GenBank/DDBJ databases">
        <title>Comparative genomics and high-throughput reverse genetic screens identify a new phytobacterial MAMP and an Arabidopsis receptor required for immune elicitation.</title>
        <authorList>
            <person name="Mott G.A."/>
            <person name="Thakur S."/>
            <person name="Wang P.W."/>
            <person name="Desveaux D."/>
            <person name="Guttman D.S."/>
        </authorList>
    </citation>
    <scope>NUCLEOTIDE SEQUENCE [LARGE SCALE GENOMIC DNA]</scope>
    <source>
        <strain evidence="2 3">0788_9</strain>
    </source>
</reference>
<dbReference type="Proteomes" id="UP000037891">
    <property type="component" value="Unassembled WGS sequence"/>
</dbReference>
<keyword evidence="1" id="KW-0472">Membrane</keyword>
<dbReference type="EMBL" id="LGLN01000032">
    <property type="protein sequence ID" value="KPC33767.1"/>
    <property type="molecule type" value="Genomic_DNA"/>
</dbReference>
<evidence type="ECO:0000313" key="3">
    <source>
        <dbReference type="Proteomes" id="UP000037891"/>
    </source>
</evidence>
<reference evidence="2 3" key="1">
    <citation type="submission" date="2015-07" db="EMBL/GenBank/DDBJ databases">
        <authorList>
            <person name="Noorani M."/>
        </authorList>
    </citation>
    <scope>NUCLEOTIDE SEQUENCE [LARGE SCALE GENOMIC DNA]</scope>
    <source>
        <strain evidence="2 3">0788_9</strain>
    </source>
</reference>
<dbReference type="PATRIC" id="fig|81035.3.peg.971"/>
<proteinExistence type="predicted"/>
<evidence type="ECO:0000256" key="1">
    <source>
        <dbReference type="SAM" id="Phobius"/>
    </source>
</evidence>
<accession>A0A0N0XBM4</accession>
<comment type="caution">
    <text evidence="2">The sequence shown here is derived from an EMBL/GenBank/DDBJ whole genome shotgun (WGS) entry which is preliminary data.</text>
</comment>
<sequence length="268" mass="29625">MPLFRRVGAFAQNPNKAKTAMDAAPRTSKISAIFAKISIGISGMIGVIWSIFTYLFPDPAVLGLSVDFINWKTLIIIVGTVMVFSGLGIAILARKLPSVLKLGVWLGLALFLCAVFFRLGGEYAKPSVEFARSQTLFTENESANLFGKRSETVDNVSMELLGCDQNGQSPTCTLELTNKSADRDFRFLNPISLFEETGGALGLSQLRVGDAKYDRWDSFQLIRNVPTRVTLIFEATNGRVKQSPALKLTFRDRESKENVLKFNEVKVN</sequence>
<protein>
    <submittedName>
        <fullName evidence="2">Uncharacterized protein</fullName>
    </submittedName>
</protein>
<evidence type="ECO:0000313" key="2">
    <source>
        <dbReference type="EMBL" id="KPC33767.1"/>
    </source>
</evidence>
<keyword evidence="1" id="KW-1133">Transmembrane helix</keyword>
<organism evidence="2 3">
    <name type="scientific">Pseudomonas syringae pv. cilantro</name>
    <dbReference type="NCBI Taxonomy" id="81035"/>
    <lineage>
        <taxon>Bacteria</taxon>
        <taxon>Pseudomonadati</taxon>
        <taxon>Pseudomonadota</taxon>
        <taxon>Gammaproteobacteria</taxon>
        <taxon>Pseudomonadales</taxon>
        <taxon>Pseudomonadaceae</taxon>
        <taxon>Pseudomonas</taxon>
        <taxon>Pseudomonas syringae</taxon>
    </lineage>
</organism>
<feature type="transmembrane region" description="Helical" evidence="1">
    <location>
        <begin position="68"/>
        <end position="92"/>
    </location>
</feature>
<gene>
    <name evidence="2" type="ORF">ABJ99_0908</name>
</gene>
<keyword evidence="1" id="KW-0812">Transmembrane</keyword>